<accession>A7I4L0</accession>
<feature type="transmembrane region" description="Helical" evidence="1">
    <location>
        <begin position="43"/>
        <end position="68"/>
    </location>
</feature>
<dbReference type="AlphaFoldDB" id="A7I4L0"/>
<dbReference type="PANTHER" id="PTHR40078:SF1">
    <property type="entry name" value="INTEGRAL MEMBRANE PROTEIN"/>
    <property type="match status" value="1"/>
</dbReference>
<dbReference type="eggNOG" id="arCOG05100">
    <property type="taxonomic scope" value="Archaea"/>
</dbReference>
<dbReference type="Pfam" id="PF19700">
    <property type="entry name" value="DUF6198"/>
    <property type="match status" value="1"/>
</dbReference>
<dbReference type="OrthoDB" id="76782at2157"/>
<keyword evidence="3" id="KW-1185">Reference proteome</keyword>
<dbReference type="RefSeq" id="WP_011991159.1">
    <property type="nucleotide sequence ID" value="NC_009712.1"/>
</dbReference>
<feature type="transmembrane region" description="Helical" evidence="1">
    <location>
        <begin position="80"/>
        <end position="100"/>
    </location>
</feature>
<proteinExistence type="predicted"/>
<dbReference type="GeneID" id="5410505"/>
<dbReference type="EMBL" id="CP000780">
    <property type="protein sequence ID" value="ABS54671.1"/>
    <property type="molecule type" value="Genomic_DNA"/>
</dbReference>
<keyword evidence="1" id="KW-1133">Transmembrane helix</keyword>
<dbReference type="Proteomes" id="UP000002408">
    <property type="component" value="Chromosome"/>
</dbReference>
<evidence type="ECO:0000256" key="1">
    <source>
        <dbReference type="SAM" id="Phobius"/>
    </source>
</evidence>
<dbReference type="HOGENOM" id="CLU_083843_2_0_2"/>
<organism evidence="2 3">
    <name type="scientific">Methanoregula boonei (strain DSM 21154 / JCM 14090 / 6A8)</name>
    <dbReference type="NCBI Taxonomy" id="456442"/>
    <lineage>
        <taxon>Archaea</taxon>
        <taxon>Methanobacteriati</taxon>
        <taxon>Methanobacteriota</taxon>
        <taxon>Stenosarchaea group</taxon>
        <taxon>Methanomicrobia</taxon>
        <taxon>Methanomicrobiales</taxon>
        <taxon>Methanoregulaceae</taxon>
        <taxon>Methanoregula</taxon>
    </lineage>
</organism>
<dbReference type="PANTHER" id="PTHR40078">
    <property type="entry name" value="INTEGRAL MEMBRANE PROTEIN-RELATED"/>
    <property type="match status" value="1"/>
</dbReference>
<reference evidence="3" key="1">
    <citation type="journal article" date="2015" name="Microbiology">
        <title>Genome of Methanoregula boonei 6A8 reveals adaptations to oligotrophic peatland environments.</title>
        <authorList>
            <person name="Braeuer S."/>
            <person name="Cadillo-Quiroz H."/>
            <person name="Kyrpides N."/>
            <person name="Woyke T."/>
            <person name="Goodwin L."/>
            <person name="Detter C."/>
            <person name="Podell S."/>
            <person name="Yavitt J.B."/>
            <person name="Zinder S.H."/>
        </authorList>
    </citation>
    <scope>NUCLEOTIDE SEQUENCE [LARGE SCALE GENOMIC DNA]</scope>
    <source>
        <strain evidence="3">DSM 21154 / JCM 14090 / 6A8</strain>
    </source>
</reference>
<feature type="transmembrane region" description="Helical" evidence="1">
    <location>
        <begin position="156"/>
        <end position="180"/>
    </location>
</feature>
<sequence precursor="true">MSSAGLAKRCIILLCGLFLMGLGISLVVRSTLGTSPISSVPYVLSLAFPLTFGEFTFLITLIFFIAEIAIIGKDFPRPQYFQILIALLLGTFVDVGMFLSAGVQPGIYPEQIAIVFLGSAVLALGIFLQITANVILNPGEGLVRAIAEKTHKRFGIIKVMFDTSLVAGAAVISFAAFGTIEGLREGTVISAVLVGYIILGFALCYTRYDLGRFLSD</sequence>
<dbReference type="KEGG" id="mbn:Mboo_0147"/>
<keyword evidence="1" id="KW-0812">Transmembrane</keyword>
<evidence type="ECO:0000313" key="2">
    <source>
        <dbReference type="EMBL" id="ABS54671.1"/>
    </source>
</evidence>
<keyword evidence="1" id="KW-0472">Membrane</keyword>
<feature type="transmembrane region" description="Helical" evidence="1">
    <location>
        <begin position="112"/>
        <end position="136"/>
    </location>
</feature>
<dbReference type="InterPro" id="IPR038750">
    <property type="entry name" value="YczE/YyaS-like"/>
</dbReference>
<name>A7I4L0_METB6</name>
<evidence type="ECO:0000313" key="3">
    <source>
        <dbReference type="Proteomes" id="UP000002408"/>
    </source>
</evidence>
<gene>
    <name evidence="2" type="ordered locus">Mboo_0147</name>
</gene>
<protein>
    <submittedName>
        <fullName evidence="2">Uncharacterized membrane protein</fullName>
    </submittedName>
</protein>
<feature type="transmembrane region" description="Helical" evidence="1">
    <location>
        <begin position="186"/>
        <end position="205"/>
    </location>
</feature>